<dbReference type="InterPro" id="IPR004183">
    <property type="entry name" value="Xdiol_dOase_suB"/>
</dbReference>
<evidence type="ECO:0000313" key="2">
    <source>
        <dbReference type="EMBL" id="MBA2933572.1"/>
    </source>
</evidence>
<keyword evidence="3" id="KW-1185">Reference proteome</keyword>
<dbReference type="SUPFAM" id="SSF53213">
    <property type="entry name" value="LigB-like"/>
    <property type="match status" value="1"/>
</dbReference>
<reference evidence="2 3" key="1">
    <citation type="submission" date="2020-07" db="EMBL/GenBank/DDBJ databases">
        <authorList>
            <person name="Sun Q."/>
        </authorList>
    </citation>
    <scope>NUCLEOTIDE SEQUENCE [LARGE SCALE GENOMIC DNA]</scope>
    <source>
        <strain evidence="2 3">CGMCC 1.13654</strain>
    </source>
</reference>
<protein>
    <recommendedName>
        <fullName evidence="1">Extradiol ring-cleavage dioxygenase class III enzyme subunit B domain-containing protein</fullName>
    </recommendedName>
</protein>
<evidence type="ECO:0000259" key="1">
    <source>
        <dbReference type="Pfam" id="PF02900"/>
    </source>
</evidence>
<organism evidence="2 3">
    <name type="scientific">Sphingomonas chungangi</name>
    <dbReference type="NCBI Taxonomy" id="2683589"/>
    <lineage>
        <taxon>Bacteria</taxon>
        <taxon>Pseudomonadati</taxon>
        <taxon>Pseudomonadota</taxon>
        <taxon>Alphaproteobacteria</taxon>
        <taxon>Sphingomonadales</taxon>
        <taxon>Sphingomonadaceae</taxon>
        <taxon>Sphingomonas</taxon>
    </lineage>
</organism>
<dbReference type="GO" id="GO:0016702">
    <property type="term" value="F:oxidoreductase activity, acting on single donors with incorporation of molecular oxygen, incorporation of two atoms of oxygen"/>
    <property type="evidence" value="ECO:0007669"/>
    <property type="project" value="UniProtKB-ARBA"/>
</dbReference>
<name>A0A838L4R7_9SPHN</name>
<proteinExistence type="predicted"/>
<gene>
    <name evidence="2" type="ORF">HZF05_05625</name>
</gene>
<dbReference type="Pfam" id="PF02900">
    <property type="entry name" value="LigB"/>
    <property type="match status" value="1"/>
</dbReference>
<dbReference type="GO" id="GO:0008198">
    <property type="term" value="F:ferrous iron binding"/>
    <property type="evidence" value="ECO:0007669"/>
    <property type="project" value="InterPro"/>
</dbReference>
<dbReference type="Proteomes" id="UP000570166">
    <property type="component" value="Unassembled WGS sequence"/>
</dbReference>
<accession>A0A838L4R7</accession>
<dbReference type="RefSeq" id="WP_160363392.1">
    <property type="nucleotide sequence ID" value="NZ_JACEIB010000003.1"/>
</dbReference>
<feature type="domain" description="Extradiol ring-cleavage dioxygenase class III enzyme subunit B" evidence="1">
    <location>
        <begin position="57"/>
        <end position="297"/>
    </location>
</feature>
<dbReference type="Gene3D" id="3.40.830.10">
    <property type="entry name" value="LigB-like"/>
    <property type="match status" value="1"/>
</dbReference>
<dbReference type="EMBL" id="JACEIB010000003">
    <property type="protein sequence ID" value="MBA2933572.1"/>
    <property type="molecule type" value="Genomic_DNA"/>
</dbReference>
<dbReference type="AlphaFoldDB" id="A0A838L4R7"/>
<comment type="caution">
    <text evidence="2">The sequence shown here is derived from an EMBL/GenBank/DDBJ whole genome shotgun (WGS) entry which is preliminary data.</text>
</comment>
<evidence type="ECO:0000313" key="3">
    <source>
        <dbReference type="Proteomes" id="UP000570166"/>
    </source>
</evidence>
<sequence length="306" mass="32410">MPIVLGAGVSYSPLMYRPRDQWPAVASYLVGTVVQPARRALEGEALLDDYARRIDAGLAALAGAIAEASLDALIVLHADRGTVFDASNIPQMHIQVGGEIWGDPAIAALDEPSRRHSHLCDEAIAELLIEELVAAGFDVAEARGAFRPIGDPRQGAAAALSEAVSRLSGGVPIIPLHINCHVDPMPTGRRLATFGRALAAAAALADRRIGLLVTGGMSGDPGGPMAGWIDDVLDQWMLTRLVRGQSREIATIWAARSRTLEGGSGELRLWTLAAAAFEEAGCRARVIDYLPVHHAAAGIAFVRWES</sequence>